<comment type="caution">
    <text evidence="2">The sequence shown here is derived from an EMBL/GenBank/DDBJ whole genome shotgun (WGS) entry which is preliminary data.</text>
</comment>
<feature type="compositionally biased region" description="Basic and acidic residues" evidence="1">
    <location>
        <begin position="493"/>
        <end position="504"/>
    </location>
</feature>
<dbReference type="Pfam" id="PF04090">
    <property type="entry name" value="Rrn11"/>
    <property type="match status" value="1"/>
</dbReference>
<dbReference type="PANTHER" id="PTHR28244:SF1">
    <property type="entry name" value="RNA POLYMERASE I-SPECIFIC TRANSCRIPTION INITIATION FACTOR RRN11"/>
    <property type="match status" value="1"/>
</dbReference>
<dbReference type="OrthoDB" id="2159786at2759"/>
<dbReference type="GO" id="GO:0003743">
    <property type="term" value="F:translation initiation factor activity"/>
    <property type="evidence" value="ECO:0007669"/>
    <property type="project" value="UniProtKB-KW"/>
</dbReference>
<feature type="compositionally biased region" description="Basic residues" evidence="1">
    <location>
        <begin position="92"/>
        <end position="101"/>
    </location>
</feature>
<keyword evidence="3" id="KW-1185">Reference proteome</keyword>
<reference evidence="2 3" key="1">
    <citation type="submission" date="2018-06" db="EMBL/GenBank/DDBJ databases">
        <title>Whole genome sequencing of Candida tropicalis (genome annotated by CSBL at Korea University).</title>
        <authorList>
            <person name="Ahn J."/>
        </authorList>
    </citation>
    <scope>NUCLEOTIDE SEQUENCE [LARGE SCALE GENOMIC DNA]</scope>
    <source>
        <strain evidence="2 3">ATCC 20962</strain>
    </source>
</reference>
<keyword evidence="2" id="KW-0648">Protein biosynthesis</keyword>
<dbReference type="STRING" id="5486.A0A367XZR6"/>
<evidence type="ECO:0000313" key="3">
    <source>
        <dbReference type="Proteomes" id="UP000253472"/>
    </source>
</evidence>
<evidence type="ECO:0000313" key="2">
    <source>
        <dbReference type="EMBL" id="RCK59126.1"/>
    </source>
</evidence>
<sequence>MFEDITFRNKSAQGARVAKTSRQLVSKYAELKKYTEIYARSNGAMRKKLRRHKGKVLELLHYEMGKKLKPEETYEIWHDLEDVLNKNVSKMKNSRKSGKKKNGVESVDKENDSVILKVNTYLENREGEEGGQDREQDHRYEEYDIVMTNKLHQFMHNFDHSNNLSKSKFIIESNGLEVLPVNQATSNTSKDTQPKSIFNHHLKNLSMLLHLQMMKQNWAQAYKIFSILIRFPQVDLRSIWPLGIEILLQMSELHHHSNTWSLKVKKFFNYLASFYLISNVNATTNTRVNNRGNVAPVWRSGSKTLTPVYIIASLWNLFVLREYEQVLNKVNELILEPPFNMEGVLYFIAALCWVCNADGVVSEWKTRGEDESGRRGVLEELGKCERELLKNLKKCDELLFEFPKELVVSQMKSLYDAVNINKAAQESSASEMEEDEVGNDSDDVDWGAISSDSSDNDDEEEERHSASPVPAQPTQLDDMNDANYSDDEEEEVRESLKQVDRTADIIEINSETQRDHSNGSVKENPASQPLFYADTQRIGLPDTQRIDTLPDTQPIEFEEEDYENDIEMRDDGERNGHAFGSFDTRRNSLELYSTKSSSIEPDFKRNNTKLQSQQTMLDFDFDFDSDSN</sequence>
<feature type="compositionally biased region" description="Acidic residues" evidence="1">
    <location>
        <begin position="478"/>
        <end position="492"/>
    </location>
</feature>
<dbReference type="GO" id="GO:0070860">
    <property type="term" value="C:RNA polymerase I core factor complex"/>
    <property type="evidence" value="ECO:0007669"/>
    <property type="project" value="TreeGrafter"/>
</dbReference>
<dbReference type="InterPro" id="IPR007224">
    <property type="entry name" value="TIF_Rrn11"/>
</dbReference>
<protein>
    <submittedName>
        <fullName evidence="2">RNA polymerase I-specific transcription initiation factor RRN11</fullName>
    </submittedName>
</protein>
<accession>A0A367XZR6</accession>
<dbReference type="GO" id="GO:0001181">
    <property type="term" value="F:RNA polymerase I general transcription initiation factor activity"/>
    <property type="evidence" value="ECO:0007669"/>
    <property type="project" value="InterPro"/>
</dbReference>
<keyword evidence="2" id="KW-0396">Initiation factor</keyword>
<dbReference type="Proteomes" id="UP000253472">
    <property type="component" value="Unassembled WGS sequence"/>
</dbReference>
<gene>
    <name evidence="2" type="primary">RRN11</name>
    <name evidence="2" type="ORF">Cantr_07588</name>
</gene>
<feature type="compositionally biased region" description="Acidic residues" evidence="1">
    <location>
        <begin position="431"/>
        <end position="445"/>
    </location>
</feature>
<evidence type="ECO:0000256" key="1">
    <source>
        <dbReference type="SAM" id="MobiDB-lite"/>
    </source>
</evidence>
<feature type="compositionally biased region" description="Polar residues" evidence="1">
    <location>
        <begin position="518"/>
        <end position="527"/>
    </location>
</feature>
<dbReference type="AlphaFoldDB" id="A0A367XZR6"/>
<dbReference type="EMBL" id="QLNQ01000027">
    <property type="protein sequence ID" value="RCK59126.1"/>
    <property type="molecule type" value="Genomic_DNA"/>
</dbReference>
<name>A0A367XZR6_9ASCO</name>
<dbReference type="GO" id="GO:0017025">
    <property type="term" value="F:TBP-class protein binding"/>
    <property type="evidence" value="ECO:0007669"/>
    <property type="project" value="TreeGrafter"/>
</dbReference>
<organism evidence="2 3">
    <name type="scientific">Candida viswanathii</name>
    <dbReference type="NCBI Taxonomy" id="5486"/>
    <lineage>
        <taxon>Eukaryota</taxon>
        <taxon>Fungi</taxon>
        <taxon>Dikarya</taxon>
        <taxon>Ascomycota</taxon>
        <taxon>Saccharomycotina</taxon>
        <taxon>Pichiomycetes</taxon>
        <taxon>Debaryomycetaceae</taxon>
        <taxon>Candida/Lodderomyces clade</taxon>
        <taxon>Candida</taxon>
    </lineage>
</organism>
<dbReference type="InterPro" id="IPR053029">
    <property type="entry name" value="RNA_pol_I-specific_init_factor"/>
</dbReference>
<proteinExistence type="predicted"/>
<feature type="region of interest" description="Disordered" evidence="1">
    <location>
        <begin position="425"/>
        <end position="530"/>
    </location>
</feature>
<dbReference type="GO" id="GO:0042790">
    <property type="term" value="P:nucleolar large rRNA transcription by RNA polymerase I"/>
    <property type="evidence" value="ECO:0007669"/>
    <property type="project" value="TreeGrafter"/>
</dbReference>
<feature type="region of interest" description="Disordered" evidence="1">
    <location>
        <begin position="90"/>
        <end position="110"/>
    </location>
</feature>
<dbReference type="PANTHER" id="PTHR28244">
    <property type="entry name" value="RNA POLYMERASE I-SPECIFIC TRANSCRIPTION INITIATION FACTOR RRN11"/>
    <property type="match status" value="1"/>
</dbReference>
<dbReference type="GO" id="GO:0001164">
    <property type="term" value="F:RNA polymerase I core promoter sequence-specific DNA binding"/>
    <property type="evidence" value="ECO:0007669"/>
    <property type="project" value="InterPro"/>
</dbReference>